<keyword evidence="1 9" id="KW-0645">Protease</keyword>
<dbReference type="Gene3D" id="3.30.2010.10">
    <property type="entry name" value="Metalloproteases ('zincins'), catalytic domain"/>
    <property type="match status" value="1"/>
</dbReference>
<keyword evidence="9" id="KW-0472">Membrane</keyword>
<evidence type="ECO:0000256" key="4">
    <source>
        <dbReference type="ARBA" id="ARBA00022833"/>
    </source>
</evidence>
<sequence length="454" mass="52259">MMGEYKEADIILFGILGLTLVKNIFEIYISLRQVKVYKTAKKVPAELRDHMSDETFNKARVYGLDREQFGIFKSFLLDVIVIPLELYFGVISFFWQASLNIVQNFNFDVNNEILVSSVFVVIIGLFGYVKELAFKIYGTFVLEERHGFNKQTPGFFVWDQIKGLIVSNILTVLLSAAIVFIVQWGGEYFFIYLWAFAGIISLVLLTIYPIFIAPLFDKYTPLEDGELRTSIEKLAASLKFPLTKLYVVEGSKRSSHSNAYFYGLWNSKRIVLFDTLLLNKGKSDDAEIKEEDKGKGCTNEEVVAVLGHELGHWKLGHVTKNIVIMQINLLLIFFVFNYCFKYAPFYEALGFVPGTRPILVGLFIVLTYVMAPYNAILEYAMTMLSRRFEYQADEFAQKLGYAKLLQKALIKLNLDNLGFPVHDWLYSSWNHSHPTLLQRMHRLKELEAKDKKSN</sequence>
<comment type="function">
    <text evidence="9">Proteolytically removes the C-terminal three residues of farnesylated proteins.</text>
</comment>
<comment type="similarity">
    <text evidence="9">Belongs to the peptidase M48A family.</text>
</comment>
<organism evidence="12">
    <name type="scientific">Haematobia irritans</name>
    <name type="common">Horn fly</name>
    <name type="synonym">Conops irritans</name>
    <dbReference type="NCBI Taxonomy" id="7368"/>
    <lineage>
        <taxon>Eukaryota</taxon>
        <taxon>Metazoa</taxon>
        <taxon>Ecdysozoa</taxon>
        <taxon>Arthropoda</taxon>
        <taxon>Hexapoda</taxon>
        <taxon>Insecta</taxon>
        <taxon>Pterygota</taxon>
        <taxon>Neoptera</taxon>
        <taxon>Endopterygota</taxon>
        <taxon>Diptera</taxon>
        <taxon>Brachycera</taxon>
        <taxon>Muscomorpha</taxon>
        <taxon>Muscoidea</taxon>
        <taxon>Muscidae</taxon>
        <taxon>Haematobia</taxon>
    </lineage>
</organism>
<keyword evidence="9" id="KW-1133">Transmembrane helix</keyword>
<feature type="transmembrane region" description="Helical" evidence="9">
    <location>
        <begin position="164"/>
        <end position="185"/>
    </location>
</feature>
<feature type="binding site" evidence="8">
    <location>
        <position position="308"/>
    </location>
    <ligand>
        <name>Zn(2+)</name>
        <dbReference type="ChEBI" id="CHEBI:29105"/>
        <note>catalytic</note>
    </ligand>
</feature>
<feature type="binding site" evidence="8">
    <location>
        <position position="389"/>
    </location>
    <ligand>
        <name>Zn(2+)</name>
        <dbReference type="ChEBI" id="CHEBI:29105"/>
        <note>catalytic</note>
    </ligand>
</feature>
<keyword evidence="2 8" id="KW-0479">Metal-binding</keyword>
<dbReference type="InterPro" id="IPR027057">
    <property type="entry name" value="CAXX_Prtase_1"/>
</dbReference>
<feature type="transmembrane region" description="Helical" evidence="9">
    <location>
        <begin position="358"/>
        <end position="377"/>
    </location>
</feature>
<evidence type="ECO:0000313" key="12">
    <source>
        <dbReference type="EMBL" id="JAV16509.1"/>
    </source>
</evidence>
<comment type="subcellular location">
    <subcellularLocation>
        <location evidence="9">Endoplasmic reticulum membrane</location>
        <topology evidence="9">Multi-pass membrane protein</topology>
    </subcellularLocation>
</comment>
<dbReference type="EMBL" id="GFDG01002290">
    <property type="protein sequence ID" value="JAV16509.1"/>
    <property type="molecule type" value="Transcribed_RNA"/>
</dbReference>
<keyword evidence="9" id="KW-0812">Transmembrane</keyword>
<feature type="active site" description="Proton donor" evidence="7">
    <location>
        <position position="393"/>
    </location>
</feature>
<evidence type="ECO:0000256" key="3">
    <source>
        <dbReference type="ARBA" id="ARBA00022801"/>
    </source>
</evidence>
<feature type="transmembrane region" description="Helical" evidence="9">
    <location>
        <begin position="109"/>
        <end position="129"/>
    </location>
</feature>
<comment type="catalytic activity">
    <reaction evidence="6 9">
        <text>Hydrolyzes the peptide bond -P2-(S-farnesyl or geranylgeranyl)C-P1'-P2'-P3'-COOH where P1' and P2' are amino acids with aliphatic side chains and P3' is any C-terminal residue.</text>
        <dbReference type="EC" id="3.4.24.84"/>
    </reaction>
</comment>
<evidence type="ECO:0000256" key="9">
    <source>
        <dbReference type="RuleBase" id="RU366005"/>
    </source>
</evidence>
<accession>A0A1L8ED53</accession>
<dbReference type="CDD" id="cd07343">
    <property type="entry name" value="M48A_Zmpste24p_like"/>
    <property type="match status" value="1"/>
</dbReference>
<feature type="domain" description="CAAX prenyl protease 1 N-terminal" evidence="11">
    <location>
        <begin position="33"/>
        <end position="218"/>
    </location>
</feature>
<keyword evidence="5 9" id="KW-0482">Metalloprotease</keyword>
<dbReference type="InterPro" id="IPR032456">
    <property type="entry name" value="Peptidase_M48_N"/>
</dbReference>
<dbReference type="PANTHER" id="PTHR10120">
    <property type="entry name" value="CAAX PRENYL PROTEASE 1"/>
    <property type="match status" value="1"/>
</dbReference>
<keyword evidence="9" id="KW-0256">Endoplasmic reticulum</keyword>
<feature type="active site" evidence="7">
    <location>
        <position position="309"/>
    </location>
</feature>
<reference evidence="12" key="1">
    <citation type="submission" date="2017-01" db="EMBL/GenBank/DDBJ databases">
        <title>An insight into the sialome and mialome of the horn fly, Haematobia irritans.</title>
        <authorList>
            <person name="Breijo M."/>
            <person name="Boiani M."/>
            <person name="Ures X."/>
            <person name="Rocha S."/>
            <person name="Sequeira M."/>
            <person name="Ribeiro J.M."/>
        </authorList>
    </citation>
    <scope>NUCLEOTIDE SEQUENCE</scope>
</reference>
<feature type="transmembrane region" description="Helical" evidence="9">
    <location>
        <begin position="191"/>
        <end position="211"/>
    </location>
</feature>
<dbReference type="GO" id="GO:0005789">
    <property type="term" value="C:endoplasmic reticulum membrane"/>
    <property type="evidence" value="ECO:0007669"/>
    <property type="project" value="UniProtKB-SubCell"/>
</dbReference>
<feature type="binding site" evidence="8">
    <location>
        <position position="312"/>
    </location>
    <ligand>
        <name>Zn(2+)</name>
        <dbReference type="ChEBI" id="CHEBI:29105"/>
        <note>catalytic</note>
    </ligand>
</feature>
<dbReference type="FunFam" id="3.30.2010.10:FF:000003">
    <property type="entry name" value="CAAX prenyl protease"/>
    <property type="match status" value="1"/>
</dbReference>
<feature type="domain" description="Peptidase M48" evidence="10">
    <location>
        <begin position="221"/>
        <end position="446"/>
    </location>
</feature>
<evidence type="ECO:0000256" key="5">
    <source>
        <dbReference type="ARBA" id="ARBA00023049"/>
    </source>
</evidence>
<feature type="transmembrane region" description="Helical" evidence="9">
    <location>
        <begin position="75"/>
        <end position="97"/>
    </location>
</feature>
<name>A0A1L8ED53_HAEIR</name>
<dbReference type="AlphaFoldDB" id="A0A1L8ED53"/>
<evidence type="ECO:0000256" key="6">
    <source>
        <dbReference type="ARBA" id="ARBA00044456"/>
    </source>
</evidence>
<dbReference type="GO" id="GO:0004222">
    <property type="term" value="F:metalloendopeptidase activity"/>
    <property type="evidence" value="ECO:0007669"/>
    <property type="project" value="UniProtKB-UniRule"/>
</dbReference>
<dbReference type="Pfam" id="PF01435">
    <property type="entry name" value="Peptidase_M48"/>
    <property type="match status" value="1"/>
</dbReference>
<evidence type="ECO:0000256" key="2">
    <source>
        <dbReference type="ARBA" id="ARBA00022723"/>
    </source>
</evidence>
<evidence type="ECO:0000256" key="7">
    <source>
        <dbReference type="PIRSR" id="PIRSR627057-1"/>
    </source>
</evidence>
<evidence type="ECO:0000256" key="8">
    <source>
        <dbReference type="PIRSR" id="PIRSR627057-2"/>
    </source>
</evidence>
<dbReference type="EC" id="3.4.24.84" evidence="9"/>
<dbReference type="InterPro" id="IPR001915">
    <property type="entry name" value="Peptidase_M48"/>
</dbReference>
<feature type="transmembrane region" description="Helical" evidence="9">
    <location>
        <begin position="322"/>
        <end position="338"/>
    </location>
</feature>
<evidence type="ECO:0000256" key="1">
    <source>
        <dbReference type="ARBA" id="ARBA00022670"/>
    </source>
</evidence>
<comment type="cofactor">
    <cofactor evidence="8 9">
        <name>Zn(2+)</name>
        <dbReference type="ChEBI" id="CHEBI:29105"/>
    </cofactor>
    <text evidence="8 9">Binds 1 zinc ion per subunit.</text>
</comment>
<protein>
    <recommendedName>
        <fullName evidence="9">CAAX prenyl protease</fullName>
        <ecNumber evidence="9">3.4.24.84</ecNumber>
    </recommendedName>
</protein>
<evidence type="ECO:0000259" key="10">
    <source>
        <dbReference type="Pfam" id="PF01435"/>
    </source>
</evidence>
<keyword evidence="4 8" id="KW-0862">Zinc</keyword>
<dbReference type="GO" id="GO:0071586">
    <property type="term" value="P:CAAX-box protein processing"/>
    <property type="evidence" value="ECO:0007669"/>
    <property type="project" value="UniProtKB-UniRule"/>
</dbReference>
<evidence type="ECO:0000259" key="11">
    <source>
        <dbReference type="Pfam" id="PF16491"/>
    </source>
</evidence>
<dbReference type="GO" id="GO:0046872">
    <property type="term" value="F:metal ion binding"/>
    <property type="evidence" value="ECO:0007669"/>
    <property type="project" value="UniProtKB-UniRule"/>
</dbReference>
<dbReference type="Pfam" id="PF16491">
    <property type="entry name" value="Peptidase_M48_N"/>
    <property type="match status" value="1"/>
</dbReference>
<proteinExistence type="inferred from homology"/>
<feature type="transmembrane region" description="Helical" evidence="9">
    <location>
        <begin position="12"/>
        <end position="31"/>
    </location>
</feature>
<keyword evidence="3 9" id="KW-0378">Hydrolase</keyword>